<dbReference type="AlphaFoldDB" id="A0A1D2VBS1"/>
<reference evidence="8" key="1">
    <citation type="submission" date="2016-05" db="EMBL/GenBank/DDBJ databases">
        <title>Comparative genomics of biotechnologically important yeasts.</title>
        <authorList>
            <consortium name="DOE Joint Genome Institute"/>
            <person name="Riley R."/>
            <person name="Haridas S."/>
            <person name="Wolfe K.H."/>
            <person name="Lopes M.R."/>
            <person name="Hittinger C.T."/>
            <person name="Goker M."/>
            <person name="Salamov A."/>
            <person name="Wisecaver J."/>
            <person name="Long T.M."/>
            <person name="Aerts A.L."/>
            <person name="Barry K."/>
            <person name="Choi C."/>
            <person name="Clum A."/>
            <person name="Coughlan A.Y."/>
            <person name="Deshpande S."/>
            <person name="Douglass A.P."/>
            <person name="Hanson S.J."/>
            <person name="Klenk H.-P."/>
            <person name="Labutti K."/>
            <person name="Lapidus A."/>
            <person name="Lindquist E."/>
            <person name="Lipzen A."/>
            <person name="Meier-Kolthoff J.P."/>
            <person name="Ohm R.A."/>
            <person name="Otillar R.P."/>
            <person name="Pangilinan J."/>
            <person name="Peng Y."/>
            <person name="Rokas A."/>
            <person name="Rosa C.A."/>
            <person name="Scheuner C."/>
            <person name="Sibirny A.A."/>
            <person name="Slot J.C."/>
            <person name="Stielow J.B."/>
            <person name="Sun H."/>
            <person name="Kurtzman C.P."/>
            <person name="Blackwell M."/>
            <person name="Grigoriev I.V."/>
            <person name="Jeffries T.W."/>
        </authorList>
    </citation>
    <scope>NUCLEOTIDE SEQUENCE [LARGE SCALE GENOMIC DNA]</scope>
    <source>
        <strain evidence="8">DSM 1968</strain>
    </source>
</reference>
<dbReference type="RefSeq" id="XP_020045435.1">
    <property type="nucleotide sequence ID" value="XM_020190812.1"/>
</dbReference>
<keyword evidence="6" id="KW-0010">Activator</keyword>
<keyword evidence="3 6" id="KW-0805">Transcription regulation</keyword>
<keyword evidence="8" id="KW-1185">Reference proteome</keyword>
<evidence type="ECO:0000256" key="3">
    <source>
        <dbReference type="ARBA" id="ARBA00023015"/>
    </source>
</evidence>
<dbReference type="STRING" id="1344418.A0A1D2VBS1"/>
<sequence length="146" mass="17062">MEYTEEELKAALVETREKLFNIIECLFELGILVSDTEETDLAKRALNFKFEQTVTNLNQLLNFKRNELSSVKIPLDIIQYIDMGRNPNIYTREFVESTRKMNQYLRGKMTAMKLFRDTLSDKIILEFPELTDTVNGVVERTSPNNN</sequence>
<dbReference type="GeneID" id="30964448"/>
<dbReference type="Pfam" id="PF09748">
    <property type="entry name" value="Med10"/>
    <property type="match status" value="1"/>
</dbReference>
<dbReference type="GO" id="GO:0016592">
    <property type="term" value="C:mediator complex"/>
    <property type="evidence" value="ECO:0007669"/>
    <property type="project" value="InterPro"/>
</dbReference>
<evidence type="ECO:0000256" key="2">
    <source>
        <dbReference type="ARBA" id="ARBA00005389"/>
    </source>
</evidence>
<gene>
    <name evidence="6" type="primary">MED10</name>
    <name evidence="7" type="ORF">ASCRUDRAFT_37955</name>
</gene>
<organism evidence="7 8">
    <name type="scientific">Ascoidea rubescens DSM 1968</name>
    <dbReference type="NCBI Taxonomy" id="1344418"/>
    <lineage>
        <taxon>Eukaryota</taxon>
        <taxon>Fungi</taxon>
        <taxon>Dikarya</taxon>
        <taxon>Ascomycota</taxon>
        <taxon>Saccharomycotina</taxon>
        <taxon>Saccharomycetes</taxon>
        <taxon>Ascoideaceae</taxon>
        <taxon>Ascoidea</taxon>
    </lineage>
</organism>
<comment type="similarity">
    <text evidence="2 6">Belongs to the Mediator complex subunit 10 family.</text>
</comment>
<dbReference type="GO" id="GO:0003712">
    <property type="term" value="F:transcription coregulator activity"/>
    <property type="evidence" value="ECO:0007669"/>
    <property type="project" value="InterPro"/>
</dbReference>
<evidence type="ECO:0000256" key="4">
    <source>
        <dbReference type="ARBA" id="ARBA00023163"/>
    </source>
</evidence>
<accession>A0A1D2VBS1</accession>
<evidence type="ECO:0000313" key="7">
    <source>
        <dbReference type="EMBL" id="ODV59128.1"/>
    </source>
</evidence>
<proteinExistence type="inferred from homology"/>
<protein>
    <recommendedName>
        <fullName evidence="6">Mediator of RNA polymerase II transcription subunit 10</fullName>
    </recommendedName>
    <alternativeName>
        <fullName evidence="6">Mediator complex subunit 10</fullName>
    </alternativeName>
</protein>
<name>A0A1D2VBS1_9ASCO</name>
<dbReference type="OrthoDB" id="337270at2759"/>
<evidence type="ECO:0000313" key="8">
    <source>
        <dbReference type="Proteomes" id="UP000095038"/>
    </source>
</evidence>
<comment type="subunit">
    <text evidence="6">Component of the Mediator complex.</text>
</comment>
<comment type="function">
    <text evidence="6">Component of the Mediator complex, a coactivator involved in the regulated transcription of nearly all RNA polymerase II-dependent genes. Mediator functions as a bridge to convey information from gene-specific regulatory proteins to the basal RNA polymerase II transcription machinery. Mediator is recruited to promoters by direct interactions with regulatory proteins and serves as a scaffold for the assembly of a functional preinitiation complex with RNA polymerase II and the general transcription factors.</text>
</comment>
<evidence type="ECO:0000256" key="6">
    <source>
        <dbReference type="RuleBase" id="RU364146"/>
    </source>
</evidence>
<dbReference type="Proteomes" id="UP000095038">
    <property type="component" value="Unassembled WGS sequence"/>
</dbReference>
<dbReference type="InParanoid" id="A0A1D2VBS1"/>
<dbReference type="FunCoup" id="A0A1D2VBS1">
    <property type="interactions" value="576"/>
</dbReference>
<evidence type="ECO:0000256" key="5">
    <source>
        <dbReference type="ARBA" id="ARBA00023242"/>
    </source>
</evidence>
<evidence type="ECO:0000256" key="1">
    <source>
        <dbReference type="ARBA" id="ARBA00004123"/>
    </source>
</evidence>
<keyword evidence="5 6" id="KW-0539">Nucleus</keyword>
<dbReference type="InterPro" id="IPR019145">
    <property type="entry name" value="Mediator_Med10"/>
</dbReference>
<keyword evidence="4 6" id="KW-0804">Transcription</keyword>
<comment type="subcellular location">
    <subcellularLocation>
        <location evidence="1 6">Nucleus</location>
    </subcellularLocation>
</comment>
<dbReference type="EMBL" id="KV454487">
    <property type="protein sequence ID" value="ODV59128.1"/>
    <property type="molecule type" value="Genomic_DNA"/>
</dbReference>
<dbReference type="GO" id="GO:0006357">
    <property type="term" value="P:regulation of transcription by RNA polymerase II"/>
    <property type="evidence" value="ECO:0007669"/>
    <property type="project" value="InterPro"/>
</dbReference>